<sequence>MLLRPVARSTSRSGKKKLWLLLPVLPLLLFVFTAGRFLPYSQPPQQADVIIVLSGGAERVEKAVELYNTGYAPFLILSNSKQANTSQGDMLQTALALKVNENAILTEEAATSTYENATLTLPIMKEKGFTSAIVVSSDFHMRRVKFIFDHVYKNSAIELTYVSSDSGYNSKAWWKGAYNREKTYTEYIKMIGNALGYNGPEAKKVLDKIKRWFN</sequence>
<gene>
    <name evidence="2" type="ORF">B9T62_25270</name>
</gene>
<keyword evidence="3" id="KW-1185">Reference proteome</keyword>
<dbReference type="RefSeq" id="WP_087917786.1">
    <property type="nucleotide sequence ID" value="NZ_CP021780.1"/>
</dbReference>
<feature type="domain" description="DUF218" evidence="1">
    <location>
        <begin position="48"/>
        <end position="155"/>
    </location>
</feature>
<dbReference type="Pfam" id="PF02698">
    <property type="entry name" value="DUF218"/>
    <property type="match status" value="1"/>
</dbReference>
<organism evidence="2 3">
    <name type="scientific">Paenibacillus donghaensis</name>
    <dbReference type="NCBI Taxonomy" id="414771"/>
    <lineage>
        <taxon>Bacteria</taxon>
        <taxon>Bacillati</taxon>
        <taxon>Bacillota</taxon>
        <taxon>Bacilli</taxon>
        <taxon>Bacillales</taxon>
        <taxon>Paenibacillaceae</taxon>
        <taxon>Paenibacillus</taxon>
    </lineage>
</organism>
<protein>
    <recommendedName>
        <fullName evidence="1">DUF218 domain-containing protein</fullName>
    </recommendedName>
</protein>
<dbReference type="KEGG" id="pdh:B9T62_25270"/>
<dbReference type="Gene3D" id="3.40.50.620">
    <property type="entry name" value="HUPs"/>
    <property type="match status" value="1"/>
</dbReference>
<dbReference type="GO" id="GO:0043164">
    <property type="term" value="P:Gram-negative-bacterium-type cell wall biogenesis"/>
    <property type="evidence" value="ECO:0007669"/>
    <property type="project" value="TreeGrafter"/>
</dbReference>
<dbReference type="GO" id="GO:0000270">
    <property type="term" value="P:peptidoglycan metabolic process"/>
    <property type="evidence" value="ECO:0007669"/>
    <property type="project" value="TreeGrafter"/>
</dbReference>
<dbReference type="PANTHER" id="PTHR30336:SF4">
    <property type="entry name" value="ENVELOPE BIOGENESIS FACTOR ELYC"/>
    <property type="match status" value="1"/>
</dbReference>
<dbReference type="GO" id="GO:0005886">
    <property type="term" value="C:plasma membrane"/>
    <property type="evidence" value="ECO:0007669"/>
    <property type="project" value="TreeGrafter"/>
</dbReference>
<dbReference type="Proteomes" id="UP000249890">
    <property type="component" value="Chromosome"/>
</dbReference>
<evidence type="ECO:0000259" key="1">
    <source>
        <dbReference type="Pfam" id="PF02698"/>
    </source>
</evidence>
<accession>A0A2Z2KKE0</accession>
<dbReference type="CDD" id="cd06259">
    <property type="entry name" value="YdcF-like"/>
    <property type="match status" value="1"/>
</dbReference>
<dbReference type="EMBL" id="CP021780">
    <property type="protein sequence ID" value="ASA23800.1"/>
    <property type="molecule type" value="Genomic_DNA"/>
</dbReference>
<proteinExistence type="predicted"/>
<name>A0A2Z2KKE0_9BACL</name>
<reference evidence="2 3" key="1">
    <citation type="submission" date="2017-06" db="EMBL/GenBank/DDBJ databases">
        <title>Complete genome sequence of Paenibacillus donghaensis KCTC 13049T isolated from East Sea sediment, South Korea.</title>
        <authorList>
            <person name="Jung B.K."/>
            <person name="Hong S.-J."/>
            <person name="Shin J.-H."/>
        </authorList>
    </citation>
    <scope>NUCLEOTIDE SEQUENCE [LARGE SCALE GENOMIC DNA]</scope>
    <source>
        <strain evidence="2 3">KCTC 13049</strain>
    </source>
</reference>
<dbReference type="AlphaFoldDB" id="A0A2Z2KKE0"/>
<evidence type="ECO:0000313" key="2">
    <source>
        <dbReference type="EMBL" id="ASA23800.1"/>
    </source>
</evidence>
<dbReference type="InterPro" id="IPR014729">
    <property type="entry name" value="Rossmann-like_a/b/a_fold"/>
</dbReference>
<dbReference type="InterPro" id="IPR003848">
    <property type="entry name" value="DUF218"/>
</dbReference>
<evidence type="ECO:0000313" key="3">
    <source>
        <dbReference type="Proteomes" id="UP000249890"/>
    </source>
</evidence>
<dbReference type="PANTHER" id="PTHR30336">
    <property type="entry name" value="INNER MEMBRANE PROTEIN, PROBABLE PERMEASE"/>
    <property type="match status" value="1"/>
</dbReference>
<dbReference type="InterPro" id="IPR051599">
    <property type="entry name" value="Cell_Envelope_Assoc"/>
</dbReference>